<comment type="caution">
    <text evidence="1">The sequence shown here is derived from an EMBL/GenBank/DDBJ whole genome shotgun (WGS) entry which is preliminary data.</text>
</comment>
<evidence type="ECO:0000313" key="2">
    <source>
        <dbReference type="Proteomes" id="UP001328107"/>
    </source>
</evidence>
<dbReference type="EMBL" id="BTRK01000005">
    <property type="protein sequence ID" value="GMR52890.1"/>
    <property type="molecule type" value="Genomic_DNA"/>
</dbReference>
<gene>
    <name evidence="1" type="ORF">PMAYCL1PPCAC_23085</name>
</gene>
<evidence type="ECO:0000313" key="1">
    <source>
        <dbReference type="EMBL" id="GMR52890.1"/>
    </source>
</evidence>
<protein>
    <submittedName>
        <fullName evidence="1">Uncharacterized protein</fullName>
    </submittedName>
</protein>
<dbReference type="AlphaFoldDB" id="A0AAN5I694"/>
<dbReference type="Proteomes" id="UP001328107">
    <property type="component" value="Unassembled WGS sequence"/>
</dbReference>
<feature type="non-terminal residue" evidence="1">
    <location>
        <position position="1"/>
    </location>
</feature>
<sequence>LSLLDLLCSIRLVRCSRLHGSRLLLATEKLEYSASLLLSLVLVVIRTRLLVTVVLLKTAGILGRGVCLSCLVDGIVADVNLELLGHLI</sequence>
<reference evidence="2" key="1">
    <citation type="submission" date="2022-10" db="EMBL/GenBank/DDBJ databases">
        <title>Genome assembly of Pristionchus species.</title>
        <authorList>
            <person name="Yoshida K."/>
            <person name="Sommer R.J."/>
        </authorList>
    </citation>
    <scope>NUCLEOTIDE SEQUENCE [LARGE SCALE GENOMIC DNA]</scope>
    <source>
        <strain evidence="2">RS5460</strain>
    </source>
</reference>
<keyword evidence="2" id="KW-1185">Reference proteome</keyword>
<name>A0AAN5I694_9BILA</name>
<organism evidence="1 2">
    <name type="scientific">Pristionchus mayeri</name>
    <dbReference type="NCBI Taxonomy" id="1317129"/>
    <lineage>
        <taxon>Eukaryota</taxon>
        <taxon>Metazoa</taxon>
        <taxon>Ecdysozoa</taxon>
        <taxon>Nematoda</taxon>
        <taxon>Chromadorea</taxon>
        <taxon>Rhabditida</taxon>
        <taxon>Rhabditina</taxon>
        <taxon>Diplogasteromorpha</taxon>
        <taxon>Diplogasteroidea</taxon>
        <taxon>Neodiplogasteridae</taxon>
        <taxon>Pristionchus</taxon>
    </lineage>
</organism>
<feature type="non-terminal residue" evidence="1">
    <location>
        <position position="88"/>
    </location>
</feature>
<proteinExistence type="predicted"/>
<accession>A0AAN5I694</accession>